<name>A0A8J6LE51_TENMO</name>
<comment type="caution">
    <text evidence="3">The sequence shown here is derived from an EMBL/GenBank/DDBJ whole genome shotgun (WGS) entry which is preliminary data.</text>
</comment>
<protein>
    <submittedName>
        <fullName evidence="3">Uncharacterized protein</fullName>
    </submittedName>
</protein>
<keyword evidence="2" id="KW-1133">Transmembrane helix</keyword>
<evidence type="ECO:0000313" key="4">
    <source>
        <dbReference type="Proteomes" id="UP000719412"/>
    </source>
</evidence>
<keyword evidence="4" id="KW-1185">Reference proteome</keyword>
<feature type="region of interest" description="Disordered" evidence="1">
    <location>
        <begin position="206"/>
        <end position="233"/>
    </location>
</feature>
<dbReference type="Proteomes" id="UP000719412">
    <property type="component" value="Unassembled WGS sequence"/>
</dbReference>
<organism evidence="3 4">
    <name type="scientific">Tenebrio molitor</name>
    <name type="common">Yellow mealworm beetle</name>
    <dbReference type="NCBI Taxonomy" id="7067"/>
    <lineage>
        <taxon>Eukaryota</taxon>
        <taxon>Metazoa</taxon>
        <taxon>Ecdysozoa</taxon>
        <taxon>Arthropoda</taxon>
        <taxon>Hexapoda</taxon>
        <taxon>Insecta</taxon>
        <taxon>Pterygota</taxon>
        <taxon>Neoptera</taxon>
        <taxon>Endopterygota</taxon>
        <taxon>Coleoptera</taxon>
        <taxon>Polyphaga</taxon>
        <taxon>Cucujiformia</taxon>
        <taxon>Tenebrionidae</taxon>
        <taxon>Tenebrio</taxon>
    </lineage>
</organism>
<reference evidence="3" key="2">
    <citation type="submission" date="2021-08" db="EMBL/GenBank/DDBJ databases">
        <authorList>
            <person name="Eriksson T."/>
        </authorList>
    </citation>
    <scope>NUCLEOTIDE SEQUENCE</scope>
    <source>
        <strain evidence="3">Stoneville</strain>
        <tissue evidence="3">Whole head</tissue>
    </source>
</reference>
<evidence type="ECO:0000313" key="3">
    <source>
        <dbReference type="EMBL" id="KAH0817850.1"/>
    </source>
</evidence>
<dbReference type="OrthoDB" id="6759261at2759"/>
<proteinExistence type="predicted"/>
<keyword evidence="2" id="KW-0472">Membrane</keyword>
<keyword evidence="2" id="KW-0812">Transmembrane</keyword>
<sequence length="233" mass="26091">MISANFAVAVVTVVLRGLLDRILAAVQAPAIRTPLLPSSTGIVLISGTLYLLYNHLIKGRRIRVAYSPSNSRRSKVLDGHIRKSGSQSSSASNLRDHRTWLPRKFRSHRSRSRCRNNLLQATKDSLQMLHHDCSSTCSLSSKTVSSTKCDCTKEDSLGGTVTKEGSPSVYSIKSDGENVLEKIEDKPLEPDVERFQGFGDCDWEEHRPKTVKRRRKTKTTRKTRSGKIYSSYL</sequence>
<evidence type="ECO:0000256" key="2">
    <source>
        <dbReference type="SAM" id="Phobius"/>
    </source>
</evidence>
<accession>A0A8J6LE51</accession>
<dbReference type="EMBL" id="JABDTM020018746">
    <property type="protein sequence ID" value="KAH0817850.1"/>
    <property type="molecule type" value="Genomic_DNA"/>
</dbReference>
<dbReference type="AlphaFoldDB" id="A0A8J6LE51"/>
<feature type="compositionally biased region" description="Basic residues" evidence="1">
    <location>
        <begin position="209"/>
        <end position="225"/>
    </location>
</feature>
<feature type="transmembrane region" description="Helical" evidence="2">
    <location>
        <begin position="34"/>
        <end position="53"/>
    </location>
</feature>
<evidence type="ECO:0000256" key="1">
    <source>
        <dbReference type="SAM" id="MobiDB-lite"/>
    </source>
</evidence>
<gene>
    <name evidence="3" type="ORF">GEV33_004942</name>
</gene>
<reference evidence="3" key="1">
    <citation type="journal article" date="2020" name="J Insects Food Feed">
        <title>The yellow mealworm (Tenebrio molitor) genome: a resource for the emerging insects as food and feed industry.</title>
        <authorList>
            <person name="Eriksson T."/>
            <person name="Andere A."/>
            <person name="Kelstrup H."/>
            <person name="Emery V."/>
            <person name="Picard C."/>
        </authorList>
    </citation>
    <scope>NUCLEOTIDE SEQUENCE</scope>
    <source>
        <strain evidence="3">Stoneville</strain>
        <tissue evidence="3">Whole head</tissue>
    </source>
</reference>